<dbReference type="Pfam" id="PF00786">
    <property type="entry name" value="PBD"/>
    <property type="match status" value="1"/>
</dbReference>
<dbReference type="InterPro" id="IPR051296">
    <property type="entry name" value="Cdc42_Effector_BORG/CEP"/>
</dbReference>
<evidence type="ECO:0000313" key="3">
    <source>
        <dbReference type="Proteomes" id="UP000694680"/>
    </source>
</evidence>
<dbReference type="GO" id="GO:0007266">
    <property type="term" value="P:Rho protein signal transduction"/>
    <property type="evidence" value="ECO:0007669"/>
    <property type="project" value="TreeGrafter"/>
</dbReference>
<reference evidence="2" key="1">
    <citation type="submission" date="2020-06" db="EMBL/GenBank/DDBJ databases">
        <authorList>
            <consortium name="Wellcome Sanger Institute Data Sharing"/>
        </authorList>
    </citation>
    <scope>NUCLEOTIDE SEQUENCE [LARGE SCALE GENOMIC DNA]</scope>
</reference>
<dbReference type="SMART" id="SM00285">
    <property type="entry name" value="PBD"/>
    <property type="match status" value="1"/>
</dbReference>
<dbReference type="GO" id="GO:0005737">
    <property type="term" value="C:cytoplasm"/>
    <property type="evidence" value="ECO:0007669"/>
    <property type="project" value="TreeGrafter"/>
</dbReference>
<dbReference type="GO" id="GO:0030838">
    <property type="term" value="P:positive regulation of actin filament polymerization"/>
    <property type="evidence" value="ECO:0007669"/>
    <property type="project" value="TreeGrafter"/>
</dbReference>
<reference evidence="2" key="3">
    <citation type="submission" date="2025-09" db="UniProtKB">
        <authorList>
            <consortium name="Ensembl"/>
        </authorList>
    </citation>
    <scope>IDENTIFICATION</scope>
</reference>
<dbReference type="GO" id="GO:0031274">
    <property type="term" value="P:positive regulation of pseudopodium assembly"/>
    <property type="evidence" value="ECO:0007669"/>
    <property type="project" value="TreeGrafter"/>
</dbReference>
<name>A0A8C5D5L9_GOUWI</name>
<dbReference type="GO" id="GO:0005856">
    <property type="term" value="C:cytoskeleton"/>
    <property type="evidence" value="ECO:0007669"/>
    <property type="project" value="TreeGrafter"/>
</dbReference>
<dbReference type="PROSITE" id="PS50108">
    <property type="entry name" value="CRIB"/>
    <property type="match status" value="1"/>
</dbReference>
<dbReference type="PANTHER" id="PTHR15344">
    <property type="entry name" value="CDC42 EFFECTOR PROTEIN BORG"/>
    <property type="match status" value="1"/>
</dbReference>
<protein>
    <submittedName>
        <fullName evidence="2">Cdc42 effector protein 1-like</fullName>
    </submittedName>
</protein>
<dbReference type="PANTHER" id="PTHR15344:SF22">
    <property type="entry name" value="CDC42 EFFECTOR PROTEIN (RHO GTPASE-BINDING) 1B"/>
    <property type="match status" value="1"/>
</dbReference>
<feature type="domain" description="CRIB" evidence="1">
    <location>
        <begin position="21"/>
        <end position="35"/>
    </location>
</feature>
<keyword evidence="3" id="KW-1185">Reference proteome</keyword>
<dbReference type="Ensembl" id="ENSGWIT00000001147.1">
    <property type="protein sequence ID" value="ENSGWIP00000001060.1"/>
    <property type="gene ID" value="ENSGWIG00000000645.1"/>
</dbReference>
<dbReference type="InterPro" id="IPR000095">
    <property type="entry name" value="CRIB_dom"/>
</dbReference>
<organism evidence="2 3">
    <name type="scientific">Gouania willdenowi</name>
    <name type="common">Blunt-snouted clingfish</name>
    <name type="synonym">Lepadogaster willdenowi</name>
    <dbReference type="NCBI Taxonomy" id="441366"/>
    <lineage>
        <taxon>Eukaryota</taxon>
        <taxon>Metazoa</taxon>
        <taxon>Chordata</taxon>
        <taxon>Craniata</taxon>
        <taxon>Vertebrata</taxon>
        <taxon>Euteleostomi</taxon>
        <taxon>Actinopterygii</taxon>
        <taxon>Neopterygii</taxon>
        <taxon>Teleostei</taxon>
        <taxon>Neoteleostei</taxon>
        <taxon>Acanthomorphata</taxon>
        <taxon>Ovalentaria</taxon>
        <taxon>Blenniimorphae</taxon>
        <taxon>Blenniiformes</taxon>
        <taxon>Gobiesocoidei</taxon>
        <taxon>Gobiesocidae</taxon>
        <taxon>Gobiesocinae</taxon>
        <taxon>Gouania</taxon>
    </lineage>
</organism>
<evidence type="ECO:0000259" key="1">
    <source>
        <dbReference type="PROSITE" id="PS50108"/>
    </source>
</evidence>
<reference evidence="2" key="2">
    <citation type="submission" date="2025-08" db="UniProtKB">
        <authorList>
            <consortium name="Ensembl"/>
        </authorList>
    </citation>
    <scope>IDENTIFICATION</scope>
</reference>
<evidence type="ECO:0000313" key="2">
    <source>
        <dbReference type="Ensembl" id="ENSGWIP00000001060.1"/>
    </source>
</evidence>
<dbReference type="GO" id="GO:0008360">
    <property type="term" value="P:regulation of cell shape"/>
    <property type="evidence" value="ECO:0007669"/>
    <property type="project" value="TreeGrafter"/>
</dbReference>
<proteinExistence type="predicted"/>
<dbReference type="GO" id="GO:0031267">
    <property type="term" value="F:small GTPase binding"/>
    <property type="evidence" value="ECO:0007669"/>
    <property type="project" value="TreeGrafter"/>
</dbReference>
<dbReference type="GO" id="GO:0005886">
    <property type="term" value="C:plasma membrane"/>
    <property type="evidence" value="ECO:0007669"/>
    <property type="project" value="TreeGrafter"/>
</dbReference>
<dbReference type="AlphaFoldDB" id="A0A8C5D5L9"/>
<sequence length="312" mass="33811">LPIADNYNKRRFKSDLSVDMISPPLADFRHTMHVGRGGDVFGDTSFLSNYGAREPGSPDSANSSRTTGFFTLSPIIKNAVSLPQLNIDPTNGRLERVLFPTSISSADDSFCTYGEIIQIITCSSGKHLNNRIIAVSECISGYANEWCLATPTSGSFGCLKGAVRNFQIPPSPSLPAALLPCLQSPSLRGANKLMLAREQHHSNITCTVKSILLQHFSLSMCTLQSSSSSSSATTVSLTAAHTEAAVRALLWHSRPWKGTGTVSTAVRQSIKHNPGSDWFFLLGRDAFWQSAKGSRSSRGDSMSLFFLHKLLV</sequence>
<dbReference type="Proteomes" id="UP000694680">
    <property type="component" value="Chromosome 8"/>
</dbReference>
<accession>A0A8C5D5L9</accession>
<gene>
    <name evidence="2" type="primary">cdc42ep1b</name>
</gene>